<name>A0ABX0A7L0_9GAMM</name>
<evidence type="ECO:0000256" key="1">
    <source>
        <dbReference type="SAM" id="Phobius"/>
    </source>
</evidence>
<evidence type="ECO:0000259" key="2">
    <source>
        <dbReference type="Pfam" id="PF04471"/>
    </source>
</evidence>
<feature type="transmembrane region" description="Helical" evidence="1">
    <location>
        <begin position="177"/>
        <end position="197"/>
    </location>
</feature>
<protein>
    <recommendedName>
        <fullName evidence="2">Restriction endonuclease type IV Mrr domain-containing protein</fullName>
    </recommendedName>
</protein>
<dbReference type="Proteomes" id="UP001429354">
    <property type="component" value="Unassembled WGS sequence"/>
</dbReference>
<organism evidence="3 4">
    <name type="scientific">Pseudoxanthomonas gei</name>
    <dbReference type="NCBI Taxonomy" id="1383030"/>
    <lineage>
        <taxon>Bacteria</taxon>
        <taxon>Pseudomonadati</taxon>
        <taxon>Pseudomonadota</taxon>
        <taxon>Gammaproteobacteria</taxon>
        <taxon>Lysobacterales</taxon>
        <taxon>Lysobacteraceae</taxon>
        <taxon>Pseudoxanthomonas</taxon>
    </lineage>
</organism>
<comment type="caution">
    <text evidence="3">The sequence shown here is derived from an EMBL/GenBank/DDBJ whole genome shotgun (WGS) entry which is preliminary data.</text>
</comment>
<proteinExistence type="predicted"/>
<keyword evidence="4" id="KW-1185">Reference proteome</keyword>
<gene>
    <name evidence="3" type="ORF">DT603_01490</name>
</gene>
<sequence>MPAWLFGIALTLLVGTATTAYLWLIRRRDDETAAGLLALAGMRWRDFSRLVLEAMEMRGLARLPSTHEEKQEHSSSFMLAGKGEQLLLACKHGSAYRIGTAAVDEFASEIRLRGAHGGILVTEGVLDKGGVEKAAKHNIEVIDGPLLWPAVKPLVEGNLQRRIVGTASARARRHIGIAWLGALTLGLASALVFPAVLKPAGTRGEAVVAADSTAQAPPAAPTLVIPPVQPPAVVAAPVVSAADTEKHRAEVSRKLSITPGIGRGMWISRSTLSVDREIAEKDAWPLVCRHLQSYPDLVMTRVQMNPPQGSTDPVHWRQCEAL</sequence>
<evidence type="ECO:0000313" key="3">
    <source>
        <dbReference type="EMBL" id="NDK37519.1"/>
    </source>
</evidence>
<dbReference type="InterPro" id="IPR007560">
    <property type="entry name" value="Restrct_endonuc_IV_Mrr"/>
</dbReference>
<evidence type="ECO:0000313" key="4">
    <source>
        <dbReference type="Proteomes" id="UP001429354"/>
    </source>
</evidence>
<keyword evidence="1" id="KW-1133">Transmembrane helix</keyword>
<keyword evidence="1" id="KW-0472">Membrane</keyword>
<dbReference type="EMBL" id="QOVG01000001">
    <property type="protein sequence ID" value="NDK37519.1"/>
    <property type="molecule type" value="Genomic_DNA"/>
</dbReference>
<dbReference type="RefSeq" id="WP_162348071.1">
    <property type="nucleotide sequence ID" value="NZ_QOVG01000001.1"/>
</dbReference>
<reference evidence="3 4" key="1">
    <citation type="submission" date="2018-07" db="EMBL/GenBank/DDBJ databases">
        <title>Whole genome Sequencing of Pseudoxanthomonas gei KCTC 32298 (T).</title>
        <authorList>
            <person name="Kumar S."/>
            <person name="Bansal K."/>
            <person name="Kaur A."/>
            <person name="Patil P."/>
            <person name="Sharma S."/>
            <person name="Patil P.B."/>
        </authorList>
    </citation>
    <scope>NUCLEOTIDE SEQUENCE [LARGE SCALE GENOMIC DNA]</scope>
    <source>
        <strain evidence="3 4">KCTC 32298</strain>
    </source>
</reference>
<dbReference type="Pfam" id="PF04471">
    <property type="entry name" value="Mrr_cat"/>
    <property type="match status" value="1"/>
</dbReference>
<feature type="domain" description="Restriction endonuclease type IV Mrr" evidence="2">
    <location>
        <begin position="40"/>
        <end position="147"/>
    </location>
</feature>
<keyword evidence="1" id="KW-0812">Transmembrane</keyword>
<accession>A0ABX0A7L0</accession>